<dbReference type="RefSeq" id="WP_191736021.1">
    <property type="nucleotide sequence ID" value="NZ_JACYFS010000001.1"/>
</dbReference>
<gene>
    <name evidence="1" type="ORF">IC610_07660</name>
</gene>
<dbReference type="EMBL" id="JACYFS010000001">
    <property type="protein sequence ID" value="MBD8082300.1"/>
    <property type="molecule type" value="Genomic_DNA"/>
</dbReference>
<dbReference type="Proteomes" id="UP000637299">
    <property type="component" value="Unassembled WGS sequence"/>
</dbReference>
<evidence type="ECO:0000313" key="1">
    <source>
        <dbReference type="EMBL" id="MBD8082300.1"/>
    </source>
</evidence>
<reference evidence="1 2" key="1">
    <citation type="submission" date="2020-09" db="EMBL/GenBank/DDBJ databases">
        <title>Genome seq and assembly of Chryseobacterium sp.</title>
        <authorList>
            <person name="Chhetri G."/>
        </authorList>
    </citation>
    <scope>NUCLEOTIDE SEQUENCE [LARGE SCALE GENOMIC DNA]</scope>
    <source>
        <strain evidence="1 2">GCR10</strain>
    </source>
</reference>
<accession>A0ABR8ZBL8</accession>
<name>A0ABR8ZBL8_9FLAO</name>
<evidence type="ECO:0000313" key="2">
    <source>
        <dbReference type="Proteomes" id="UP000637299"/>
    </source>
</evidence>
<protein>
    <submittedName>
        <fullName evidence="1">Baseplate J/gp47 family protein</fullName>
    </submittedName>
</protein>
<sequence>MENCSSSILIHQGNGTTHGERLNPVLLPDFFLIDERTAEDYILFVQKLSEYVKFYDENNIEEGNWTAFFENESTSVIISVAKWNIEVLQNDYRKAEKEIYLSTNPANQLQILKDYFIVFTENLIKISKKMNGLDNEISIKENLIGSLLIIVNQLQNLTNEINIKSAEPHFEIENYLKNPFYTRKLQQFFGLLSSWKKYAESAVENQLNHYDSHHPHYALFLSFLKLMDVAKDKLNEFTKKHLDFYYKDVIRTENQNAKPDSVYLTVEAQKNQKFLLPKNTIFPAGKNTLGEKKYYASINDQVLNQIKLNQFSSYYLEDEKFYRSENLIKINGAGKSFDAFRTDCEEFIQGILIASPLLFLQSGERTVFLRFNKQNFKHDDFNFYITGEKKIIQLNDLYTEKKSTNTTETFIKIVISDTENSIVPFDQKIHQDLKVSTIFPVLKIVPKNKNIITSVSEIDLEVSVEKFTSFDIDSDFGSISSKKPFYPFSEFPKNGNGMTISSNEFFMKKNAVAQFIAETDKDSNAFVWLNDKVIIFQQDDSGRENHSDSFSATTNHFEAKEYNFKEIGGSEKLRIELNHSDYSAEKYMQDYVLASKTVAAGATAVLPYKPRIKNLTFNYSAKEIIDLKTNSASSTEIFITQPFGYRKIVDEVLKFTKLVNLEGFIYLGFENAVPKDSLSFLIQLEEGTANPQLPPSKINWEFLSENKWEKFNENSLADETYTLSQSGIIAITVPEFNPKNTVLIEGLFWIRISVSDIRAVCRILGVHHQVFKAVLIDFENKGTVFTEITPKETISKSSKVINGIKKINQPYSSFGGRLKEEDKTLYTRTSERLRHKNRAVTSWDYEHILLQQFPEIYRVKTLNHYRYDSELSNVSAGFVTIIPVAKSSATENINWKPLLSINKMQQIKEFLTKISSPHAKIIVKPPRAERVELNFKVKFHKNPGTDSTVYKKELMKTINEFLSPWAFELENADFAQNIEFSSLIKLIDNQYYVDYITDFSVVQFILDEDYEVKGNPVKNLNKVIPQTDFSLFIPTETHQIQEI</sequence>
<organism evidence="1 2">
    <name type="scientific">Chryseobacterium caseinilyticum</name>
    <dbReference type="NCBI Taxonomy" id="2771428"/>
    <lineage>
        <taxon>Bacteria</taxon>
        <taxon>Pseudomonadati</taxon>
        <taxon>Bacteroidota</taxon>
        <taxon>Flavobacteriia</taxon>
        <taxon>Flavobacteriales</taxon>
        <taxon>Weeksellaceae</taxon>
        <taxon>Chryseobacterium group</taxon>
        <taxon>Chryseobacterium</taxon>
    </lineage>
</organism>
<proteinExistence type="predicted"/>
<keyword evidence="2" id="KW-1185">Reference proteome</keyword>
<comment type="caution">
    <text evidence="1">The sequence shown here is derived from an EMBL/GenBank/DDBJ whole genome shotgun (WGS) entry which is preliminary data.</text>
</comment>